<keyword evidence="1" id="KW-1133">Transmembrane helix</keyword>
<sequence length="96" mass="10520">MSMLFGLQSFLLLALTLALLALQAWAFIDALSHRREAYVAADKQSKNLWLIILGVALAAHIVLLSAPFHIVNLLGAVVAIVYLVDARPALRSLTRR</sequence>
<reference evidence="2 3" key="1">
    <citation type="submission" date="2020-08" db="EMBL/GenBank/DDBJ databases">
        <title>Genome sequence of Nocardioides mesophilus KACC 16243T.</title>
        <authorList>
            <person name="Hyun D.-W."/>
            <person name="Bae J.-W."/>
        </authorList>
    </citation>
    <scope>NUCLEOTIDE SEQUENCE [LARGE SCALE GENOMIC DNA]</scope>
    <source>
        <strain evidence="2 3">KACC 16243</strain>
    </source>
</reference>
<dbReference type="EMBL" id="CP060713">
    <property type="protein sequence ID" value="QNN53942.1"/>
    <property type="molecule type" value="Genomic_DNA"/>
</dbReference>
<organism evidence="2 3">
    <name type="scientific">Nocardioides mesophilus</name>
    <dbReference type="NCBI Taxonomy" id="433659"/>
    <lineage>
        <taxon>Bacteria</taxon>
        <taxon>Bacillati</taxon>
        <taxon>Actinomycetota</taxon>
        <taxon>Actinomycetes</taxon>
        <taxon>Propionibacteriales</taxon>
        <taxon>Nocardioidaceae</taxon>
        <taxon>Nocardioides</taxon>
    </lineage>
</organism>
<dbReference type="InterPro" id="IPR019662">
    <property type="entry name" value="DUF2516"/>
</dbReference>
<gene>
    <name evidence="2" type="ORF">H9L09_06045</name>
</gene>
<dbReference type="AlphaFoldDB" id="A0A7G9REB7"/>
<protein>
    <submittedName>
        <fullName evidence="2">DUF2516 family protein</fullName>
    </submittedName>
</protein>
<keyword evidence="3" id="KW-1185">Reference proteome</keyword>
<evidence type="ECO:0000256" key="1">
    <source>
        <dbReference type="SAM" id="Phobius"/>
    </source>
</evidence>
<dbReference type="KEGG" id="nmes:H9L09_06045"/>
<dbReference type="Pfam" id="PF10724">
    <property type="entry name" value="DUF2516"/>
    <property type="match status" value="1"/>
</dbReference>
<keyword evidence="1" id="KW-0812">Transmembrane</keyword>
<accession>A0A7G9REB7</accession>
<name>A0A7G9REB7_9ACTN</name>
<feature type="transmembrane region" description="Helical" evidence="1">
    <location>
        <begin position="50"/>
        <end position="83"/>
    </location>
</feature>
<proteinExistence type="predicted"/>
<keyword evidence="1" id="KW-0472">Membrane</keyword>
<evidence type="ECO:0000313" key="3">
    <source>
        <dbReference type="Proteomes" id="UP000515947"/>
    </source>
</evidence>
<dbReference type="Proteomes" id="UP000515947">
    <property type="component" value="Chromosome"/>
</dbReference>
<evidence type="ECO:0000313" key="2">
    <source>
        <dbReference type="EMBL" id="QNN53942.1"/>
    </source>
</evidence>